<feature type="transmembrane region" description="Helical" evidence="1">
    <location>
        <begin position="7"/>
        <end position="24"/>
    </location>
</feature>
<dbReference type="PANTHER" id="PTHR32026">
    <property type="entry name" value="METHYLTRANSFERASE-LIKE PROTEIN 24"/>
    <property type="match status" value="1"/>
</dbReference>
<gene>
    <name evidence="4 5 6 7" type="primary">LOC111112603</name>
</gene>
<dbReference type="RefSeq" id="XP_022305885.1">
    <property type="nucleotide sequence ID" value="XM_022450177.1"/>
</dbReference>
<keyword evidence="3" id="KW-1185">Reference proteome</keyword>
<dbReference type="InterPro" id="IPR026913">
    <property type="entry name" value="METTL24"/>
</dbReference>
<dbReference type="RefSeq" id="XP_022305883.1">
    <property type="nucleotide sequence ID" value="XM_022450175.1"/>
</dbReference>
<evidence type="ECO:0000313" key="5">
    <source>
        <dbReference type="RefSeq" id="XP_022305883.1"/>
    </source>
</evidence>
<dbReference type="Proteomes" id="UP000694844">
    <property type="component" value="Chromosome 9"/>
</dbReference>
<protein>
    <submittedName>
        <fullName evidence="4 5">Uncharacterized protein LOC111112603</fullName>
    </submittedName>
</protein>
<dbReference type="Pfam" id="PF13383">
    <property type="entry name" value="Methyltransf_22"/>
    <property type="match status" value="1"/>
</dbReference>
<dbReference type="PANTHER" id="PTHR32026:SF10">
    <property type="entry name" value="METHYLTRANSFERASE-LIKE PROTEIN 24-RELATED"/>
    <property type="match status" value="1"/>
</dbReference>
<evidence type="ECO:0000256" key="1">
    <source>
        <dbReference type="SAM" id="Phobius"/>
    </source>
</evidence>
<evidence type="ECO:0000313" key="6">
    <source>
        <dbReference type="RefSeq" id="XP_022305884.1"/>
    </source>
</evidence>
<keyword evidence="1" id="KW-1133">Transmembrane helix</keyword>
<dbReference type="OrthoDB" id="10006218at2759"/>
<keyword evidence="1" id="KW-0812">Transmembrane</keyword>
<evidence type="ECO:0000313" key="4">
    <source>
        <dbReference type="RefSeq" id="XP_022305882.1"/>
    </source>
</evidence>
<feature type="domain" description="Methyltransferase" evidence="2">
    <location>
        <begin position="317"/>
        <end position="484"/>
    </location>
</feature>
<evidence type="ECO:0000259" key="2">
    <source>
        <dbReference type="Pfam" id="PF13383"/>
    </source>
</evidence>
<dbReference type="AlphaFoldDB" id="A0A8B8BRB5"/>
<reference evidence="4 5" key="1">
    <citation type="submission" date="2025-04" db="UniProtKB">
        <authorList>
            <consortium name="RefSeq"/>
        </authorList>
    </citation>
    <scope>IDENTIFICATION</scope>
    <source>
        <tissue evidence="4 5">Whole sample</tissue>
    </source>
</reference>
<sequence length="535" mass="61887">MRIMRRYTAVFVTVAIASLTYLIFQTYHGEKDRESVEYPLIIKHQIQRNQEPFNSTDAKRYEKLKTPYTVPDDKHKNCLLTLPPKLVGFGELPIAIPESEDVKSLSPDVIACLYHRYVTTIQVFCGLKDRAGEVKRNGWYVCKDPTYEPKQNGVVFLSNKAFPEKTFSDDMTSRYKCRVFNTSITSTNTLQSWILKTNISQSNIEILTLSFSNTSELETLDRMIQDKSIKRVRQLFLELYFDPAYTATESYILLLQRFKMLYDSGFRIMWFDQLIHCATSKFNKCYAVYFVQPNLMDKSKNITKVEIPPVTEIQKMNGNQIADLYFKYIETTQYFCQHVIRVGRITDGGWNVCHDVMMKMKSCLVYSFGVFKDLSFDDEVSNAYGCRVFAFDPTTPFDTHQHSPNVWFYRLGLGNSYRKFSQGYVAPLSKIRADFGHQSEPIAILKADIEGAEWSSVPNIVSTNQVANVSQLFLEFHGYGNVANQLIVLKMLHDAGFRIFWYHINPACTFNKSLLRRSSCQEVYFVNTKFNANNS</sequence>
<evidence type="ECO:0000313" key="3">
    <source>
        <dbReference type="Proteomes" id="UP000694844"/>
    </source>
</evidence>
<evidence type="ECO:0000313" key="7">
    <source>
        <dbReference type="RefSeq" id="XP_022305885.1"/>
    </source>
</evidence>
<dbReference type="RefSeq" id="XP_022305884.1">
    <property type="nucleotide sequence ID" value="XM_022450176.1"/>
</dbReference>
<name>A0A8B8BRB5_CRAVI</name>
<proteinExistence type="predicted"/>
<dbReference type="InterPro" id="IPR025714">
    <property type="entry name" value="Methyltranfer_dom"/>
</dbReference>
<accession>A0A8B8BRB5</accession>
<dbReference type="RefSeq" id="XP_022305882.1">
    <property type="nucleotide sequence ID" value="XM_022450174.1"/>
</dbReference>
<keyword evidence="1" id="KW-0472">Membrane</keyword>
<organism evidence="3 4">
    <name type="scientific">Crassostrea virginica</name>
    <name type="common">Eastern oyster</name>
    <dbReference type="NCBI Taxonomy" id="6565"/>
    <lineage>
        <taxon>Eukaryota</taxon>
        <taxon>Metazoa</taxon>
        <taxon>Spiralia</taxon>
        <taxon>Lophotrochozoa</taxon>
        <taxon>Mollusca</taxon>
        <taxon>Bivalvia</taxon>
        <taxon>Autobranchia</taxon>
        <taxon>Pteriomorphia</taxon>
        <taxon>Ostreida</taxon>
        <taxon>Ostreoidea</taxon>
        <taxon>Ostreidae</taxon>
        <taxon>Crassostrea</taxon>
    </lineage>
</organism>
<dbReference type="KEGG" id="cvn:111112603"/>
<dbReference type="GeneID" id="111112603"/>